<dbReference type="GO" id="GO:0003677">
    <property type="term" value="F:DNA binding"/>
    <property type="evidence" value="ECO:0007669"/>
    <property type="project" value="UniProtKB-KW"/>
</dbReference>
<feature type="compositionally biased region" description="Gly residues" evidence="3">
    <location>
        <begin position="519"/>
        <end position="528"/>
    </location>
</feature>
<dbReference type="PROSITE" id="PS51517">
    <property type="entry name" value="NDT80"/>
    <property type="match status" value="1"/>
</dbReference>
<dbReference type="PANTHER" id="PTHR35144:SF2">
    <property type="entry name" value="MEIOSIS-SPECIFIC TRANSCRIPTION FACTOR NDT80"/>
    <property type="match status" value="1"/>
</dbReference>
<keyword evidence="1 2" id="KW-0238">DNA-binding</keyword>
<dbReference type="GO" id="GO:0000228">
    <property type="term" value="C:nuclear chromosome"/>
    <property type="evidence" value="ECO:0007669"/>
    <property type="project" value="TreeGrafter"/>
</dbReference>
<evidence type="ECO:0000256" key="3">
    <source>
        <dbReference type="SAM" id="MobiDB-lite"/>
    </source>
</evidence>
<feature type="region of interest" description="Disordered" evidence="3">
    <location>
        <begin position="561"/>
        <end position="593"/>
    </location>
</feature>
<accession>A0A6H0Y2P2</accession>
<feature type="compositionally biased region" description="Low complexity" evidence="3">
    <location>
        <begin position="98"/>
        <end position="115"/>
    </location>
</feature>
<reference evidence="5 6" key="1">
    <citation type="journal article" date="2016" name="Sci. Rep.">
        <title>Peltaster fructicola genome reveals evolution from an invasive phytopathogen to an ectophytic parasite.</title>
        <authorList>
            <person name="Xu C."/>
            <person name="Chen H."/>
            <person name="Gleason M.L."/>
            <person name="Xu J.R."/>
            <person name="Liu H."/>
            <person name="Zhang R."/>
            <person name="Sun G."/>
        </authorList>
    </citation>
    <scope>NUCLEOTIDE SEQUENCE [LARGE SCALE GENOMIC DNA]</scope>
    <source>
        <strain evidence="5 6">LNHT1506</strain>
    </source>
</reference>
<dbReference type="InterPro" id="IPR024061">
    <property type="entry name" value="NDT80_DNA-bd_dom"/>
</dbReference>
<dbReference type="GO" id="GO:0045944">
    <property type="term" value="P:positive regulation of transcription by RNA polymerase II"/>
    <property type="evidence" value="ECO:0007669"/>
    <property type="project" value="TreeGrafter"/>
</dbReference>
<dbReference type="Proteomes" id="UP000503462">
    <property type="component" value="Chromosome 4"/>
</dbReference>
<dbReference type="Gene3D" id="2.60.40.1390">
    <property type="entry name" value="NDT80 DNA-binding domain"/>
    <property type="match status" value="1"/>
</dbReference>
<evidence type="ECO:0000313" key="6">
    <source>
        <dbReference type="Proteomes" id="UP000503462"/>
    </source>
</evidence>
<evidence type="ECO:0000256" key="1">
    <source>
        <dbReference type="ARBA" id="ARBA00023125"/>
    </source>
</evidence>
<feature type="compositionally biased region" description="Polar residues" evidence="3">
    <location>
        <begin position="150"/>
        <end position="179"/>
    </location>
</feature>
<evidence type="ECO:0000313" key="5">
    <source>
        <dbReference type="EMBL" id="QIX01216.1"/>
    </source>
</evidence>
<dbReference type="InterPro" id="IPR052605">
    <property type="entry name" value="Fungal_trans_regulator"/>
</dbReference>
<feature type="region of interest" description="Disordered" evidence="3">
    <location>
        <begin position="90"/>
        <end position="115"/>
    </location>
</feature>
<keyword evidence="6" id="KW-1185">Reference proteome</keyword>
<organism evidence="5 6">
    <name type="scientific">Peltaster fructicola</name>
    <dbReference type="NCBI Taxonomy" id="286661"/>
    <lineage>
        <taxon>Eukaryota</taxon>
        <taxon>Fungi</taxon>
        <taxon>Dikarya</taxon>
        <taxon>Ascomycota</taxon>
        <taxon>Pezizomycotina</taxon>
        <taxon>Dothideomycetes</taxon>
        <taxon>Dothideomycetes incertae sedis</taxon>
        <taxon>Peltaster</taxon>
    </lineage>
</organism>
<dbReference type="AlphaFoldDB" id="A0A6H0Y2P2"/>
<name>A0A6H0Y2P2_9PEZI</name>
<dbReference type="GO" id="GO:0003700">
    <property type="term" value="F:DNA-binding transcription factor activity"/>
    <property type="evidence" value="ECO:0007669"/>
    <property type="project" value="UniProtKB-UniRule"/>
</dbReference>
<dbReference type="OrthoDB" id="2288358at2759"/>
<evidence type="ECO:0000259" key="4">
    <source>
        <dbReference type="PROSITE" id="PS51517"/>
    </source>
</evidence>
<dbReference type="PANTHER" id="PTHR35144">
    <property type="entry name" value="MEIOSIS-SPECIFIC TRANSCRIPTION FACTOR NDT80"/>
    <property type="match status" value="1"/>
</dbReference>
<dbReference type="Pfam" id="PF05224">
    <property type="entry name" value="NDT80_PhoG"/>
    <property type="match status" value="1"/>
</dbReference>
<feature type="domain" description="NDT80" evidence="4">
    <location>
        <begin position="225"/>
        <end position="515"/>
    </location>
</feature>
<dbReference type="SUPFAM" id="SSF49417">
    <property type="entry name" value="p53-like transcription factors"/>
    <property type="match status" value="1"/>
</dbReference>
<feature type="region of interest" description="Disordered" evidence="3">
    <location>
        <begin position="504"/>
        <end position="528"/>
    </location>
</feature>
<feature type="DNA-binding region" description="NDT80" evidence="2">
    <location>
        <begin position="225"/>
        <end position="515"/>
    </location>
</feature>
<sequence>MVLRMEQGTLLQHQLPIHPDYSGLPIETGCADHCGQTPSQESYNQHAVVDTIRRDNTLGQHLPSSYHFAASQSNGTTRFVTDRAVGDAGSYQPTGNFTESSSGSISTSPSSAASSLAYTSYPGSHHYTSIQQFPAAVQLPQGFVQSTYSGARSSSMLDNSTQSMLPPPTRSSLSGLTNASDRDTLHGSSTPYLSRTPLSSAGFPNYNYPETPRSVIQATAQLSLSPGGSPYSTSHMANTSQHSYGTTAVECANFPWSDLEALVDMNCDGQLLVPKISAKVEKGFFQAPQPEKRWTCYRRNYFSVACSFELRPNVSNGRITIRRNNVLEQVQAMGMRLSAAVDGKDGKNIELVQHTPKRDAGPKTKIDICKVAPTPCTGRADQSMHPHYQVGLTSYHNVGQLPGPYLPLQHIPEADAQPGAAQDGSTQYAYGAPGQTPLLGGQGTTHTFERVQFKQATANNGKRRATQQYFHLIVELYADIRKEGSENPSWIKVAQRVSEKIVVRGRSPSHYSNEKGEGPHGVSGRGSAGSVGYGSGGASYGSMNAGGFRGLTNVYGNTNPYRRNDLQYSDHGSQSDSSGSSLEEGPMETTYQADSVMSEAERLALHERYSYYPSTLYENVHQNGSMLPPLTKLDGNARYLNDPKHYAVKAEYSDAIAGAQYEVNNCGRFQGVDTSRGYFPDLQARF</sequence>
<feature type="compositionally biased region" description="Polar residues" evidence="3">
    <location>
        <begin position="186"/>
        <end position="196"/>
    </location>
</feature>
<dbReference type="EMBL" id="CP051142">
    <property type="protein sequence ID" value="QIX01216.1"/>
    <property type="molecule type" value="Genomic_DNA"/>
</dbReference>
<feature type="region of interest" description="Disordered" evidence="3">
    <location>
        <begin position="150"/>
        <end position="196"/>
    </location>
</feature>
<dbReference type="InterPro" id="IPR037141">
    <property type="entry name" value="NDT80_DNA-bd_dom_sf"/>
</dbReference>
<feature type="compositionally biased region" description="Low complexity" evidence="3">
    <location>
        <begin position="569"/>
        <end position="581"/>
    </location>
</feature>
<evidence type="ECO:0000256" key="2">
    <source>
        <dbReference type="PROSITE-ProRule" id="PRU00850"/>
    </source>
</evidence>
<gene>
    <name evidence="5" type="ORF">AMS68_006733</name>
</gene>
<proteinExistence type="predicted"/>
<dbReference type="GO" id="GO:0051321">
    <property type="term" value="P:meiotic cell cycle"/>
    <property type="evidence" value="ECO:0007669"/>
    <property type="project" value="TreeGrafter"/>
</dbReference>
<dbReference type="InterPro" id="IPR008967">
    <property type="entry name" value="p53-like_TF_DNA-bd_sf"/>
</dbReference>
<protein>
    <recommendedName>
        <fullName evidence="4">NDT80 domain-containing protein</fullName>
    </recommendedName>
</protein>